<dbReference type="PANTHER" id="PTHR38113">
    <property type="match status" value="1"/>
</dbReference>
<feature type="domain" description="DUF2293" evidence="2">
    <location>
        <begin position="188"/>
        <end position="272"/>
    </location>
</feature>
<dbReference type="Proteomes" id="UP000799778">
    <property type="component" value="Unassembled WGS sequence"/>
</dbReference>
<reference evidence="3" key="1">
    <citation type="journal article" date="2020" name="Stud. Mycol.">
        <title>101 Dothideomycetes genomes: a test case for predicting lifestyles and emergence of pathogens.</title>
        <authorList>
            <person name="Haridas S."/>
            <person name="Albert R."/>
            <person name="Binder M."/>
            <person name="Bloem J."/>
            <person name="Labutti K."/>
            <person name="Salamov A."/>
            <person name="Andreopoulos B."/>
            <person name="Baker S."/>
            <person name="Barry K."/>
            <person name="Bills G."/>
            <person name="Bluhm B."/>
            <person name="Cannon C."/>
            <person name="Castanera R."/>
            <person name="Culley D."/>
            <person name="Daum C."/>
            <person name="Ezra D."/>
            <person name="Gonzalez J."/>
            <person name="Henrissat B."/>
            <person name="Kuo A."/>
            <person name="Liang C."/>
            <person name="Lipzen A."/>
            <person name="Lutzoni F."/>
            <person name="Magnuson J."/>
            <person name="Mondo S."/>
            <person name="Nolan M."/>
            <person name="Ohm R."/>
            <person name="Pangilinan J."/>
            <person name="Park H.-J."/>
            <person name="Ramirez L."/>
            <person name="Alfaro M."/>
            <person name="Sun H."/>
            <person name="Tritt A."/>
            <person name="Yoshinaga Y."/>
            <person name="Zwiers L.-H."/>
            <person name="Turgeon B."/>
            <person name="Goodwin S."/>
            <person name="Spatafora J."/>
            <person name="Crous P."/>
            <person name="Grigoriev I."/>
        </authorList>
    </citation>
    <scope>NUCLEOTIDE SEQUENCE</scope>
    <source>
        <strain evidence="3">CBS 175.79</strain>
    </source>
</reference>
<feature type="region of interest" description="Disordered" evidence="1">
    <location>
        <begin position="292"/>
        <end position="312"/>
    </location>
</feature>
<organism evidence="3 4">
    <name type="scientific">Aaosphaeria arxii CBS 175.79</name>
    <dbReference type="NCBI Taxonomy" id="1450172"/>
    <lineage>
        <taxon>Eukaryota</taxon>
        <taxon>Fungi</taxon>
        <taxon>Dikarya</taxon>
        <taxon>Ascomycota</taxon>
        <taxon>Pezizomycotina</taxon>
        <taxon>Dothideomycetes</taxon>
        <taxon>Pleosporomycetidae</taxon>
        <taxon>Pleosporales</taxon>
        <taxon>Pleosporales incertae sedis</taxon>
        <taxon>Aaosphaeria</taxon>
    </lineage>
</organism>
<evidence type="ECO:0000256" key="1">
    <source>
        <dbReference type="SAM" id="MobiDB-lite"/>
    </source>
</evidence>
<feature type="region of interest" description="Disordered" evidence="1">
    <location>
        <begin position="1"/>
        <end position="35"/>
    </location>
</feature>
<feature type="compositionally biased region" description="Basic and acidic residues" evidence="1">
    <location>
        <begin position="102"/>
        <end position="114"/>
    </location>
</feature>
<feature type="region of interest" description="Disordered" evidence="1">
    <location>
        <begin position="546"/>
        <end position="624"/>
    </location>
</feature>
<protein>
    <recommendedName>
        <fullName evidence="2">DUF2293 domain-containing protein</fullName>
    </recommendedName>
</protein>
<dbReference type="GeneID" id="54284647"/>
<dbReference type="InterPro" id="IPR018744">
    <property type="entry name" value="DUF2293"/>
</dbReference>
<feature type="compositionally biased region" description="Basic and acidic residues" evidence="1">
    <location>
        <begin position="546"/>
        <end position="559"/>
    </location>
</feature>
<evidence type="ECO:0000259" key="2">
    <source>
        <dbReference type="Pfam" id="PF10056"/>
    </source>
</evidence>
<feature type="region of interest" description="Disordered" evidence="1">
    <location>
        <begin position="441"/>
        <end position="486"/>
    </location>
</feature>
<name>A0A6A5Y357_9PLEO</name>
<evidence type="ECO:0000313" key="4">
    <source>
        <dbReference type="Proteomes" id="UP000799778"/>
    </source>
</evidence>
<dbReference type="PANTHER" id="PTHR38113:SF1">
    <property type="entry name" value="DUF2293 DOMAIN-CONTAINING PROTEIN"/>
    <property type="match status" value="1"/>
</dbReference>
<feature type="region of interest" description="Disordered" evidence="1">
    <location>
        <begin position="95"/>
        <end position="114"/>
    </location>
</feature>
<sequence length="684" mass="77273">MARVPVNHHGSRHGSRHAVGSSLSTVDRAKAARKKKPYKVVMEVVTQEKKKLRSVMAYSAESPPGYTFVPLGHPELTEYCKERCRQRNLEAHIVTAQPKARKNSDPEKDNDHAPRIDTQRIGHHFPNQIIDEACDVLGYIWRNGTFHKSSRNYEETRLARTLRDYGHRMRLHGRPMTEKETKDQIRGAILEVFPKIPSSDLDGVVSHAFEEGTNRVGNAKDLTLARRVQLAVGAYIRHQYTNYDTILKTGGTWPEARSQVQSITYGKLKEWRDEGDAGNELEETFREIIVLDDDESDDESETDDTSFDGSEASMEIISSQATAGELRPNNPADMFSLDVRPVGHRRRMIYLEPAHRGVISVPGSPRPLVRVPAQPSYMQQVPLSHNYPSIPHIKRQTEVRGVRPAPRAGLVQASDGKWYNLEPIDEPGLVPTRAAEYASHTVEYPPPPSSVFHHSNGRVQSPRQVDSQDTHGMRSAHLGNSGRSSREEIVLPSIEQETGIVVSPRRYPEGLIPIDDHGSAPMGSHHPIVHTPKRKAFAPIIREDPRPYEPQHKRLRPLDHSAPLPPPPPQSILNRSHTRLPLDDTYNRSGRQLSHGPAPPRIDVDLNSSPYRRSDRDRLFDTDPSHTYALRGRPYVSNSYGAQANRVLAYAERSAPQYDHFEPVNRQIRYSAAPSEYRNRSGFY</sequence>
<feature type="compositionally biased region" description="Acidic residues" evidence="1">
    <location>
        <begin position="292"/>
        <end position="306"/>
    </location>
</feature>
<dbReference type="RefSeq" id="XP_033388304.1">
    <property type="nucleotide sequence ID" value="XM_033527250.1"/>
</dbReference>
<dbReference type="EMBL" id="ML978067">
    <property type="protein sequence ID" value="KAF2019965.1"/>
    <property type="molecule type" value="Genomic_DNA"/>
</dbReference>
<proteinExistence type="predicted"/>
<dbReference type="Pfam" id="PF10056">
    <property type="entry name" value="DUF2293"/>
    <property type="match status" value="1"/>
</dbReference>
<evidence type="ECO:0000313" key="3">
    <source>
        <dbReference type="EMBL" id="KAF2019965.1"/>
    </source>
</evidence>
<gene>
    <name evidence="3" type="ORF">BU24DRAFT_419573</name>
</gene>
<accession>A0A6A5Y357</accession>
<dbReference type="AlphaFoldDB" id="A0A6A5Y357"/>
<keyword evidence="4" id="KW-1185">Reference proteome</keyword>
<feature type="compositionally biased region" description="Basic and acidic residues" evidence="1">
    <location>
        <begin position="612"/>
        <end position="624"/>
    </location>
</feature>
<dbReference type="OrthoDB" id="5288828at2759"/>